<protein>
    <submittedName>
        <fullName evidence="2">Uncharacterized protein</fullName>
    </submittedName>
</protein>
<dbReference type="Proteomes" id="UP000297053">
    <property type="component" value="Chromosome"/>
</dbReference>
<dbReference type="Pfam" id="PF25254">
    <property type="entry name" value="DUF7856"/>
    <property type="match status" value="1"/>
</dbReference>
<reference evidence="2 3" key="2">
    <citation type="submission" date="2019-04" db="EMBL/GenBank/DDBJ databases">
        <authorList>
            <person name="Yang S."/>
            <person name="Wei W."/>
        </authorList>
    </citation>
    <scope>NUCLEOTIDE SEQUENCE [LARGE SCALE GENOMIC DNA]</scope>
    <source>
        <strain evidence="3">ZP60</strain>
    </source>
</reference>
<feature type="compositionally biased region" description="Basic and acidic residues" evidence="1">
    <location>
        <begin position="91"/>
        <end position="101"/>
    </location>
</feature>
<evidence type="ECO:0000313" key="2">
    <source>
        <dbReference type="EMBL" id="QCD65649.1"/>
    </source>
</evidence>
<dbReference type="KEGG" id="halz:E5139_08400"/>
<dbReference type="InterPro" id="IPR057178">
    <property type="entry name" value="DUF7856"/>
</dbReference>
<dbReference type="EMBL" id="CP039375">
    <property type="protein sequence ID" value="QCD65649.1"/>
    <property type="molecule type" value="Genomic_DNA"/>
</dbReference>
<dbReference type="GeneID" id="42178950"/>
<name>A0A4D6KFK6_9EURY</name>
<organism evidence="2 3">
    <name type="scientific">Halomicrobium mukohataei</name>
    <dbReference type="NCBI Taxonomy" id="57705"/>
    <lineage>
        <taxon>Archaea</taxon>
        <taxon>Methanobacteriati</taxon>
        <taxon>Methanobacteriota</taxon>
        <taxon>Stenosarchaea group</taxon>
        <taxon>Halobacteria</taxon>
        <taxon>Halobacteriales</taxon>
        <taxon>Haloarculaceae</taxon>
        <taxon>Halomicrobium</taxon>
    </lineage>
</organism>
<dbReference type="OMA" id="PATEMEH"/>
<evidence type="ECO:0000256" key="1">
    <source>
        <dbReference type="SAM" id="MobiDB-lite"/>
    </source>
</evidence>
<gene>
    <name evidence="2" type="ORF">E5139_08400</name>
</gene>
<dbReference type="AlphaFoldDB" id="A0A4D6KFK6"/>
<reference evidence="2 3" key="1">
    <citation type="submission" date="2019-04" db="EMBL/GenBank/DDBJ databases">
        <title>Complete genome sequence of Arthrobacter sp. ZXY-2 associated with effective atrazine degradation and salt adaptation.</title>
        <authorList>
            <person name="Zhao X."/>
        </authorList>
    </citation>
    <scope>NUCLEOTIDE SEQUENCE [LARGE SCALE GENOMIC DNA]</scope>
    <source>
        <strain evidence="3">ZP60</strain>
    </source>
</reference>
<dbReference type="RefSeq" id="WP_015762017.1">
    <property type="nucleotide sequence ID" value="NZ_CP039375.1"/>
</dbReference>
<feature type="region of interest" description="Disordered" evidence="1">
    <location>
        <begin position="91"/>
        <end position="113"/>
    </location>
</feature>
<sequence>MIVRTADRTWCGSVADLRATGVSSHQVADAVRGDDAPCRVHCPPPGPLFDRVGHVHPEMGLRVRPALAVAARTRGLTPPQADEIERLRAERDEIDVDERVPQHATPPEDDPAALEERVAELRGRISALRAHDLDASDERAALREAAARLSEAQTTRLAAAQTRQATREQRDRRQRRLRLDDRIANRERDARSWLVERVRGPYERAVFALDPGADPFDCDPTTAALAILRVGTQRGPVVLATEQFPTPAAAAAWVEGPVVACGPDV</sequence>
<evidence type="ECO:0000313" key="3">
    <source>
        <dbReference type="Proteomes" id="UP000297053"/>
    </source>
</evidence>
<proteinExistence type="predicted"/>
<accession>A0A4D6KFK6</accession>